<dbReference type="RefSeq" id="WP_106647419.1">
    <property type="nucleotide sequence ID" value="NZ_BMGO01000001.1"/>
</dbReference>
<dbReference type="PANTHER" id="PTHR33540">
    <property type="entry name" value="TRNA THREONYLCARBAMOYLADENOSINE BIOSYNTHESIS PROTEIN TSAE"/>
    <property type="match status" value="1"/>
</dbReference>
<dbReference type="OrthoDB" id="9809275at2"/>
<dbReference type="GO" id="GO:0016740">
    <property type="term" value="F:transferase activity"/>
    <property type="evidence" value="ECO:0007669"/>
    <property type="project" value="UniProtKB-KW"/>
</dbReference>
<dbReference type="Proteomes" id="UP000232693">
    <property type="component" value="Chromosome"/>
</dbReference>
<feature type="domain" description="Aminoglycoside phosphotransferase" evidence="1">
    <location>
        <begin position="33"/>
        <end position="251"/>
    </location>
</feature>
<sequence>MEKDSRQEALKLWAYAKIRHLNPHVGPLQWSMVSGDASFRRYFRWQSDDASWICVDAPPEHENSEQFIKVANMLKVVNAPEVIDYDLGDGFMLLSDLGDQLYLPLLQNPTGSALSADVLYKDAIDSLISMQSIDDADSLPAYDSALLNTEMELFREWFLGRYLNYRLSEQEHKLLDDTFAKLTKSALEQPQVFVHRDYHSRNIMYVEGQPPGIIDFQDAVYGPVTYDLLSLLRDCYIQWPKDKVLEWVEYFIEQSPLSLEKQTFMQWFDWMGLQRHIKVAGIFSRLNFRDGKSGYLKDIPLTLNYILQQAENYPQMANFHQWLSETIMPLYRKRIEEDALGVGI</sequence>
<keyword evidence="2" id="KW-0808">Transferase</keyword>
<name>A0A2K9APR2_9GAMM</name>
<dbReference type="SUPFAM" id="SSF56112">
    <property type="entry name" value="Protein kinase-like (PK-like)"/>
    <property type="match status" value="1"/>
</dbReference>
<organism evidence="2 3">
    <name type="scientific">Kangiella profundi</name>
    <dbReference type="NCBI Taxonomy" id="1561924"/>
    <lineage>
        <taxon>Bacteria</taxon>
        <taxon>Pseudomonadati</taxon>
        <taxon>Pseudomonadota</taxon>
        <taxon>Gammaproteobacteria</taxon>
        <taxon>Kangiellales</taxon>
        <taxon>Kangiellaceae</taxon>
        <taxon>Kangiella</taxon>
    </lineage>
</organism>
<reference evidence="2 3" key="1">
    <citation type="submission" date="2017-12" db="EMBL/GenBank/DDBJ databases">
        <title>Kangiella profundi FT102 completed genome.</title>
        <authorList>
            <person name="Xu J."/>
            <person name="Wang J."/>
            <person name="Lu Y."/>
        </authorList>
    </citation>
    <scope>NUCLEOTIDE SEQUENCE [LARGE SCALE GENOMIC DNA]</scope>
    <source>
        <strain evidence="2 3">FT102</strain>
    </source>
</reference>
<accession>A0A2K9APR2</accession>
<dbReference type="KEGG" id="kpd:CW740_10305"/>
<evidence type="ECO:0000313" key="3">
    <source>
        <dbReference type="Proteomes" id="UP000232693"/>
    </source>
</evidence>
<dbReference type="Gene3D" id="3.30.200.20">
    <property type="entry name" value="Phosphorylase Kinase, domain 1"/>
    <property type="match status" value="1"/>
</dbReference>
<protein>
    <submittedName>
        <fullName evidence="2">Aminoglycoside phosphotransferase</fullName>
    </submittedName>
</protein>
<dbReference type="AlphaFoldDB" id="A0A2K9APR2"/>
<keyword evidence="3" id="KW-1185">Reference proteome</keyword>
<dbReference type="Pfam" id="PF01636">
    <property type="entry name" value="APH"/>
    <property type="match status" value="1"/>
</dbReference>
<dbReference type="EMBL" id="CP025120">
    <property type="protein sequence ID" value="AUD79612.1"/>
    <property type="molecule type" value="Genomic_DNA"/>
</dbReference>
<proteinExistence type="predicted"/>
<dbReference type="PANTHER" id="PTHR33540:SF1">
    <property type="entry name" value="N-ACETYLMURAMATE_N-ACETYLGLUCOSAMINE KINASE"/>
    <property type="match status" value="1"/>
</dbReference>
<evidence type="ECO:0000313" key="2">
    <source>
        <dbReference type="EMBL" id="AUD79612.1"/>
    </source>
</evidence>
<evidence type="ECO:0000259" key="1">
    <source>
        <dbReference type="Pfam" id="PF01636"/>
    </source>
</evidence>
<gene>
    <name evidence="2" type="ORF">CW740_10305</name>
</gene>
<dbReference type="Gene3D" id="3.90.1200.10">
    <property type="match status" value="1"/>
</dbReference>
<dbReference type="InterPro" id="IPR011009">
    <property type="entry name" value="Kinase-like_dom_sf"/>
</dbReference>
<dbReference type="InterPro" id="IPR002575">
    <property type="entry name" value="Aminoglycoside_PTrfase"/>
</dbReference>